<feature type="transmembrane region" description="Helical" evidence="1">
    <location>
        <begin position="57"/>
        <end position="77"/>
    </location>
</feature>
<accession>A0A7S2LQZ7</accession>
<feature type="transmembrane region" description="Helical" evidence="1">
    <location>
        <begin position="97"/>
        <end position="116"/>
    </location>
</feature>
<feature type="transmembrane region" description="Helical" evidence="1">
    <location>
        <begin position="202"/>
        <end position="220"/>
    </location>
</feature>
<keyword evidence="1" id="KW-0472">Membrane</keyword>
<reference evidence="2" key="1">
    <citation type="submission" date="2021-01" db="EMBL/GenBank/DDBJ databases">
        <authorList>
            <person name="Corre E."/>
            <person name="Pelletier E."/>
            <person name="Niang G."/>
            <person name="Scheremetjew M."/>
            <person name="Finn R."/>
            <person name="Kale V."/>
            <person name="Holt S."/>
            <person name="Cochrane G."/>
            <person name="Meng A."/>
            <person name="Brown T."/>
            <person name="Cohen L."/>
        </authorList>
    </citation>
    <scope>NUCLEOTIDE SEQUENCE</scope>
    <source>
        <strain evidence="2">SM1012Den-03</strain>
    </source>
</reference>
<feature type="transmembrane region" description="Helical" evidence="1">
    <location>
        <begin position="232"/>
        <end position="256"/>
    </location>
</feature>
<organism evidence="2">
    <name type="scientific">Skeletonema marinoi</name>
    <dbReference type="NCBI Taxonomy" id="267567"/>
    <lineage>
        <taxon>Eukaryota</taxon>
        <taxon>Sar</taxon>
        <taxon>Stramenopiles</taxon>
        <taxon>Ochrophyta</taxon>
        <taxon>Bacillariophyta</taxon>
        <taxon>Coscinodiscophyceae</taxon>
        <taxon>Thalassiosirophycidae</taxon>
        <taxon>Thalassiosirales</taxon>
        <taxon>Skeletonemataceae</taxon>
        <taxon>Skeletonema</taxon>
        <taxon>Skeletonema marinoi-dohrnii complex</taxon>
    </lineage>
</organism>
<keyword evidence="1" id="KW-1133">Transmembrane helix</keyword>
<protein>
    <submittedName>
        <fullName evidence="2">Uncharacterized protein</fullName>
    </submittedName>
</protein>
<keyword evidence="1" id="KW-0812">Transmembrane</keyword>
<dbReference type="AlphaFoldDB" id="A0A7S2LQZ7"/>
<sequence>MVPTAAAITLATHAVGNAIILYQIFSPLLEHDAIDMTHLDPSVIIDTAIPLKHLGHFLALSCILSIAIISGCQWATLTRNEIQEQSHKYLSLVNNNMILIGTAAVFAQCSFILCGINPMKLPIHTFISALYVTTITVLPITLSTPSGEVIASMQHGKSRVNYEAVVAYLFGPISNNINQSTQHKQQRQQQLYQRKVQRMHQYSTLGTLIGMCACAIFRVLDHGMQIQRYPMPIIIGATVGRVGGVLMTVLVTVIVAS</sequence>
<evidence type="ECO:0000256" key="1">
    <source>
        <dbReference type="SAM" id="Phobius"/>
    </source>
</evidence>
<proteinExistence type="predicted"/>
<name>A0A7S2LQZ7_9STRA</name>
<gene>
    <name evidence="2" type="ORF">SMAR0320_LOCUS14732</name>
</gene>
<dbReference type="EMBL" id="HBGZ01020518">
    <property type="protein sequence ID" value="CAD9613734.1"/>
    <property type="molecule type" value="Transcribed_RNA"/>
</dbReference>
<feature type="transmembrane region" description="Helical" evidence="1">
    <location>
        <begin position="123"/>
        <end position="142"/>
    </location>
</feature>
<evidence type="ECO:0000313" key="2">
    <source>
        <dbReference type="EMBL" id="CAD9613734.1"/>
    </source>
</evidence>